<accession>A0A174U6Z4</accession>
<dbReference type="OrthoDB" id="1925063at2"/>
<name>A0A174U6Z4_9CLOT</name>
<evidence type="ECO:0000313" key="1">
    <source>
        <dbReference type="EMBL" id="OBY11005.1"/>
    </source>
</evidence>
<evidence type="ECO:0000313" key="2">
    <source>
        <dbReference type="Proteomes" id="UP000092714"/>
    </source>
</evidence>
<dbReference type="eggNOG" id="ENOG50328RF">
    <property type="taxonomic scope" value="Bacteria"/>
</dbReference>
<dbReference type="RefSeq" id="WP_051195990.1">
    <property type="nucleotide sequence ID" value="NZ_CABHIH010000001.1"/>
</dbReference>
<dbReference type="Proteomes" id="UP000092714">
    <property type="component" value="Unassembled WGS sequence"/>
</dbReference>
<proteinExistence type="predicted"/>
<comment type="caution">
    <text evidence="1">The sequence shown here is derived from an EMBL/GenBank/DDBJ whole genome shotgun (WGS) entry which is preliminary data.</text>
</comment>
<keyword evidence="2" id="KW-1185">Reference proteome</keyword>
<dbReference type="EMBL" id="MAPZ01000017">
    <property type="protein sequence ID" value="OBY11005.1"/>
    <property type="molecule type" value="Genomic_DNA"/>
</dbReference>
<dbReference type="AlphaFoldDB" id="A0A174U6Z4"/>
<dbReference type="GeneID" id="42777775"/>
<organism evidence="1 2">
    <name type="scientific">Clostridium paraputrificum</name>
    <dbReference type="NCBI Taxonomy" id="29363"/>
    <lineage>
        <taxon>Bacteria</taxon>
        <taxon>Bacillati</taxon>
        <taxon>Bacillota</taxon>
        <taxon>Clostridia</taxon>
        <taxon>Eubacteriales</taxon>
        <taxon>Clostridiaceae</taxon>
        <taxon>Clostridium</taxon>
    </lineage>
</organism>
<reference evidence="1 2" key="1">
    <citation type="submission" date="2016-06" db="EMBL/GenBank/DDBJ databases">
        <authorList>
            <person name="Kjaerup R.B."/>
            <person name="Dalgaard T.S."/>
            <person name="Juul-Madsen H.R."/>
        </authorList>
    </citation>
    <scope>NUCLEOTIDE SEQUENCE [LARGE SCALE GENOMIC DNA]</scope>
    <source>
        <strain evidence="1 2">373-A1</strain>
    </source>
</reference>
<protein>
    <submittedName>
        <fullName evidence="1">Uncharacterized protein</fullName>
    </submittedName>
</protein>
<gene>
    <name evidence="1" type="ORF">CP373A1_07540</name>
</gene>
<sequence>MGNQLGESYFAINMSGAIIPVYSPDKWPSKVQIGVLNKKERCVVIQDGPIVRKIKFLNSAGSFVDGILDMNAPIKDWNDYVFHDISPPYVLL</sequence>